<dbReference type="Pfam" id="PF01230">
    <property type="entry name" value="HIT"/>
    <property type="match status" value="1"/>
</dbReference>
<gene>
    <name evidence="3" type="ORF">J4557_05645</name>
</gene>
<feature type="short sequence motif" description="Histidine triad motif" evidence="1">
    <location>
        <begin position="104"/>
        <end position="108"/>
    </location>
</feature>
<dbReference type="InterPro" id="IPR001310">
    <property type="entry name" value="Histidine_triad_HIT"/>
</dbReference>
<dbReference type="PROSITE" id="PS51084">
    <property type="entry name" value="HIT_2"/>
    <property type="match status" value="1"/>
</dbReference>
<evidence type="ECO:0000259" key="2">
    <source>
        <dbReference type="PROSITE" id="PS51084"/>
    </source>
</evidence>
<reference evidence="3 4" key="1">
    <citation type="submission" date="2021-03" db="EMBL/GenBank/DDBJ databases">
        <authorList>
            <person name="Kanchanasin P."/>
            <person name="Saeng-In P."/>
            <person name="Phongsopitanun W."/>
            <person name="Yuki M."/>
            <person name="Kudo T."/>
            <person name="Ohkuma M."/>
            <person name="Tanasupawat S."/>
        </authorList>
    </citation>
    <scope>NUCLEOTIDE SEQUENCE [LARGE SCALE GENOMIC DNA]</scope>
    <source>
        <strain evidence="3 4">L46</strain>
    </source>
</reference>
<dbReference type="PRINTS" id="PR00332">
    <property type="entry name" value="HISTRIAD"/>
</dbReference>
<dbReference type="EMBL" id="JAGEOK010000003">
    <property type="protein sequence ID" value="MBO2437003.1"/>
    <property type="molecule type" value="Genomic_DNA"/>
</dbReference>
<protein>
    <submittedName>
        <fullName evidence="3">HIT family protein</fullName>
    </submittedName>
</protein>
<keyword evidence="4" id="KW-1185">Reference proteome</keyword>
<feature type="domain" description="HIT" evidence="2">
    <location>
        <begin position="14"/>
        <end position="119"/>
    </location>
</feature>
<evidence type="ECO:0000313" key="4">
    <source>
        <dbReference type="Proteomes" id="UP000666915"/>
    </source>
</evidence>
<name>A0ABS3QU75_9ACTN</name>
<proteinExistence type="predicted"/>
<dbReference type="PANTHER" id="PTHR46648">
    <property type="entry name" value="HIT FAMILY PROTEIN 1"/>
    <property type="match status" value="1"/>
</dbReference>
<accession>A0ABS3QU75</accession>
<evidence type="ECO:0000313" key="3">
    <source>
        <dbReference type="EMBL" id="MBO2437003.1"/>
    </source>
</evidence>
<sequence>MPRMADSASGKPCVFCEIVKGERPAHIVLDAPDALAFLDTRPLFKGHTLLVPRAHVETLPDLPADLVGPYFQHAQRLAAAMESVLGAAGSFVALNNRISQSVPHLHVHVVPRNHKDGLRGFFWPRHKYDSDAEAADYAARLSTALTDQT</sequence>
<comment type="caution">
    <text evidence="3">The sequence shown here is derived from an EMBL/GenBank/DDBJ whole genome shotgun (WGS) entry which is preliminary data.</text>
</comment>
<dbReference type="SUPFAM" id="SSF54197">
    <property type="entry name" value="HIT-like"/>
    <property type="match status" value="1"/>
</dbReference>
<dbReference type="InterPro" id="IPR036265">
    <property type="entry name" value="HIT-like_sf"/>
</dbReference>
<evidence type="ECO:0000256" key="1">
    <source>
        <dbReference type="PROSITE-ProRule" id="PRU00464"/>
    </source>
</evidence>
<dbReference type="Gene3D" id="3.30.428.10">
    <property type="entry name" value="HIT-like"/>
    <property type="match status" value="1"/>
</dbReference>
<dbReference type="Proteomes" id="UP000666915">
    <property type="component" value="Unassembled WGS sequence"/>
</dbReference>
<dbReference type="PANTHER" id="PTHR46648:SF1">
    <property type="entry name" value="ADENOSINE 5'-MONOPHOSPHORAMIDASE HNT1"/>
    <property type="match status" value="1"/>
</dbReference>
<organism evidence="3 4">
    <name type="scientific">Actinomadura nitritigenes</name>
    <dbReference type="NCBI Taxonomy" id="134602"/>
    <lineage>
        <taxon>Bacteria</taxon>
        <taxon>Bacillati</taxon>
        <taxon>Actinomycetota</taxon>
        <taxon>Actinomycetes</taxon>
        <taxon>Streptosporangiales</taxon>
        <taxon>Thermomonosporaceae</taxon>
        <taxon>Actinomadura</taxon>
    </lineage>
</organism>
<dbReference type="InterPro" id="IPR011146">
    <property type="entry name" value="HIT-like"/>
</dbReference>